<sequence length="30" mass="3532">MHACKHLIVVHTAVEYREIIRGICVFWLPP</sequence>
<protein>
    <submittedName>
        <fullName evidence="1">Uncharacterized protein</fullName>
    </submittedName>
</protein>
<name>A0A0A9AIW4_ARUDO</name>
<evidence type="ECO:0000313" key="1">
    <source>
        <dbReference type="EMBL" id="JAD49823.1"/>
    </source>
</evidence>
<organism evidence="1">
    <name type="scientific">Arundo donax</name>
    <name type="common">Giant reed</name>
    <name type="synonym">Donax arundinaceus</name>
    <dbReference type="NCBI Taxonomy" id="35708"/>
    <lineage>
        <taxon>Eukaryota</taxon>
        <taxon>Viridiplantae</taxon>
        <taxon>Streptophyta</taxon>
        <taxon>Embryophyta</taxon>
        <taxon>Tracheophyta</taxon>
        <taxon>Spermatophyta</taxon>
        <taxon>Magnoliopsida</taxon>
        <taxon>Liliopsida</taxon>
        <taxon>Poales</taxon>
        <taxon>Poaceae</taxon>
        <taxon>PACMAD clade</taxon>
        <taxon>Arundinoideae</taxon>
        <taxon>Arundineae</taxon>
        <taxon>Arundo</taxon>
    </lineage>
</organism>
<dbReference type="EMBL" id="GBRH01248072">
    <property type="protein sequence ID" value="JAD49823.1"/>
    <property type="molecule type" value="Transcribed_RNA"/>
</dbReference>
<dbReference type="AlphaFoldDB" id="A0A0A9AIW4"/>
<reference evidence="1" key="2">
    <citation type="journal article" date="2015" name="Data Brief">
        <title>Shoot transcriptome of the giant reed, Arundo donax.</title>
        <authorList>
            <person name="Barrero R.A."/>
            <person name="Guerrero F.D."/>
            <person name="Moolhuijzen P."/>
            <person name="Goolsby J.A."/>
            <person name="Tidwell J."/>
            <person name="Bellgard S.E."/>
            <person name="Bellgard M.I."/>
        </authorList>
    </citation>
    <scope>NUCLEOTIDE SEQUENCE</scope>
    <source>
        <tissue evidence="1">Shoot tissue taken approximately 20 cm above the soil surface</tissue>
    </source>
</reference>
<reference evidence="1" key="1">
    <citation type="submission" date="2014-09" db="EMBL/GenBank/DDBJ databases">
        <authorList>
            <person name="Magalhaes I.L.F."/>
            <person name="Oliveira U."/>
            <person name="Santos F.R."/>
            <person name="Vidigal T.H.D.A."/>
            <person name="Brescovit A.D."/>
            <person name="Santos A.J."/>
        </authorList>
    </citation>
    <scope>NUCLEOTIDE SEQUENCE</scope>
    <source>
        <tissue evidence="1">Shoot tissue taken approximately 20 cm above the soil surface</tissue>
    </source>
</reference>
<accession>A0A0A9AIW4</accession>
<proteinExistence type="predicted"/>